<proteinExistence type="predicted"/>
<reference evidence="2" key="1">
    <citation type="submission" date="2022-06" db="EMBL/GenBank/DDBJ databases">
        <authorList>
            <person name="Berger JAMES D."/>
            <person name="Berger JAMES D."/>
        </authorList>
    </citation>
    <scope>NUCLEOTIDE SEQUENCE [LARGE SCALE GENOMIC DNA]</scope>
</reference>
<organism evidence="2 3">
    <name type="scientific">Trichobilharzia regenti</name>
    <name type="common">Nasal bird schistosome</name>
    <dbReference type="NCBI Taxonomy" id="157069"/>
    <lineage>
        <taxon>Eukaryota</taxon>
        <taxon>Metazoa</taxon>
        <taxon>Spiralia</taxon>
        <taxon>Lophotrochozoa</taxon>
        <taxon>Platyhelminthes</taxon>
        <taxon>Trematoda</taxon>
        <taxon>Digenea</taxon>
        <taxon>Strigeidida</taxon>
        <taxon>Schistosomatoidea</taxon>
        <taxon>Schistosomatidae</taxon>
        <taxon>Trichobilharzia</taxon>
    </lineage>
</organism>
<dbReference type="AlphaFoldDB" id="A0AA85JP25"/>
<reference evidence="3" key="2">
    <citation type="submission" date="2023-11" db="UniProtKB">
        <authorList>
            <consortium name="WormBaseParasite"/>
        </authorList>
    </citation>
    <scope>IDENTIFICATION</scope>
</reference>
<protein>
    <recommendedName>
        <fullName evidence="4">DUF19 domain-containing protein</fullName>
    </recommendedName>
</protein>
<feature type="signal peptide" evidence="1">
    <location>
        <begin position="1"/>
        <end position="29"/>
    </location>
</feature>
<keyword evidence="2" id="KW-1185">Reference proteome</keyword>
<name>A0AA85JP25_TRIRE</name>
<evidence type="ECO:0008006" key="4">
    <source>
        <dbReference type="Google" id="ProtNLM"/>
    </source>
</evidence>
<keyword evidence="1" id="KW-0732">Signal</keyword>
<dbReference type="Proteomes" id="UP000050795">
    <property type="component" value="Unassembled WGS sequence"/>
</dbReference>
<evidence type="ECO:0000313" key="3">
    <source>
        <dbReference type="WBParaSite" id="TREG1_32920.1"/>
    </source>
</evidence>
<evidence type="ECO:0000256" key="1">
    <source>
        <dbReference type="SAM" id="SignalP"/>
    </source>
</evidence>
<evidence type="ECO:0000313" key="2">
    <source>
        <dbReference type="Proteomes" id="UP000050795"/>
    </source>
</evidence>
<accession>A0AA85JP25</accession>
<feature type="chain" id="PRO_5041734037" description="DUF19 domain-containing protein" evidence="1">
    <location>
        <begin position="30"/>
        <end position="130"/>
    </location>
</feature>
<sequence length="130" mass="14568">MSFTFSFSLSAKCSLIICLVITAGHTTNTEDVCNDLAEVEHLCLAFSLGVTNITSQDDIDEFNRSQPSDEMAQKMTDLCSPSHACTLEFTKCILPAFKENCENNPTLIRMCKNFHIHLKQDENDQRVVCV</sequence>
<dbReference type="WBParaSite" id="TREG1_32920.1">
    <property type="protein sequence ID" value="TREG1_32920.1"/>
    <property type="gene ID" value="TREG1_32920"/>
</dbReference>